<protein>
    <recommendedName>
        <fullName evidence="3">Pentatricopeptide repeat-containing protein</fullName>
    </recommendedName>
</protein>
<dbReference type="EMBL" id="JANJYI010000009">
    <property type="protein sequence ID" value="KAK2634071.1"/>
    <property type="molecule type" value="Genomic_DNA"/>
</dbReference>
<reference evidence="1" key="1">
    <citation type="journal article" date="2023" name="Plant J.">
        <title>Genome sequences and population genomics provide insights into the demographic history, inbreeding, and mutation load of two 'living fossil' tree species of Dipteronia.</title>
        <authorList>
            <person name="Feng Y."/>
            <person name="Comes H.P."/>
            <person name="Chen J."/>
            <person name="Zhu S."/>
            <person name="Lu R."/>
            <person name="Zhang X."/>
            <person name="Li P."/>
            <person name="Qiu J."/>
            <person name="Olsen K.M."/>
            <person name="Qiu Y."/>
        </authorList>
    </citation>
    <scope>NUCLEOTIDE SEQUENCE</scope>
    <source>
        <strain evidence="1">KIB01</strain>
    </source>
</reference>
<evidence type="ECO:0000313" key="1">
    <source>
        <dbReference type="EMBL" id="KAK2634071.1"/>
    </source>
</evidence>
<evidence type="ECO:0008006" key="3">
    <source>
        <dbReference type="Google" id="ProtNLM"/>
    </source>
</evidence>
<gene>
    <name evidence="1" type="ORF">Ddye_028863</name>
</gene>
<comment type="caution">
    <text evidence="1">The sequence shown here is derived from an EMBL/GenBank/DDBJ whole genome shotgun (WGS) entry which is preliminary data.</text>
</comment>
<dbReference type="Proteomes" id="UP001280121">
    <property type="component" value="Unassembled WGS sequence"/>
</dbReference>
<proteinExistence type="predicted"/>
<organism evidence="1 2">
    <name type="scientific">Dipteronia dyeriana</name>
    <dbReference type="NCBI Taxonomy" id="168575"/>
    <lineage>
        <taxon>Eukaryota</taxon>
        <taxon>Viridiplantae</taxon>
        <taxon>Streptophyta</taxon>
        <taxon>Embryophyta</taxon>
        <taxon>Tracheophyta</taxon>
        <taxon>Spermatophyta</taxon>
        <taxon>Magnoliopsida</taxon>
        <taxon>eudicotyledons</taxon>
        <taxon>Gunneridae</taxon>
        <taxon>Pentapetalae</taxon>
        <taxon>rosids</taxon>
        <taxon>malvids</taxon>
        <taxon>Sapindales</taxon>
        <taxon>Sapindaceae</taxon>
        <taxon>Hippocastanoideae</taxon>
        <taxon>Acereae</taxon>
        <taxon>Dipteronia</taxon>
    </lineage>
</organism>
<keyword evidence="2" id="KW-1185">Reference proteome</keyword>
<dbReference type="AlphaFoldDB" id="A0AAD9TE64"/>
<name>A0AAD9TE64_9ROSI</name>
<evidence type="ECO:0000313" key="2">
    <source>
        <dbReference type="Proteomes" id="UP001280121"/>
    </source>
</evidence>
<accession>A0AAD9TE64</accession>
<sequence length="94" mass="10755">MIDGYVKSGNMGAVRKLFDERAWRLEEVVKLIKSMPYAANGIILSSFLCACGYWKDVTRAEGVDMDPLNDGNNVMFGICMRWKKDGETWRTLRD</sequence>